<dbReference type="InterPro" id="IPR043153">
    <property type="entry name" value="DENN_C"/>
</dbReference>
<proteinExistence type="predicted"/>
<dbReference type="InterPro" id="IPR005113">
    <property type="entry name" value="uDENN_dom"/>
</dbReference>
<dbReference type="Gene3D" id="3.30.450.200">
    <property type="match status" value="1"/>
</dbReference>
<dbReference type="GO" id="GO:0032483">
    <property type="term" value="P:regulation of Rab protein signal transduction"/>
    <property type="evidence" value="ECO:0007669"/>
    <property type="project" value="TreeGrafter"/>
</dbReference>
<dbReference type="PANTHER" id="PTHR12296:SF21">
    <property type="entry name" value="DENN DOMAIN-CONTAINING PROTEIN 3"/>
    <property type="match status" value="1"/>
</dbReference>
<keyword evidence="4" id="KW-1185">Reference proteome</keyword>
<evidence type="ECO:0000259" key="1">
    <source>
        <dbReference type="PROSITE" id="PS50003"/>
    </source>
</evidence>
<dbReference type="Pfam" id="PF02141">
    <property type="entry name" value="DENN"/>
    <property type="match status" value="1"/>
</dbReference>
<dbReference type="SMART" id="SM00799">
    <property type="entry name" value="DENN"/>
    <property type="match status" value="1"/>
</dbReference>
<dbReference type="InterPro" id="IPR001849">
    <property type="entry name" value="PH_domain"/>
</dbReference>
<feature type="domain" description="UDENN" evidence="2">
    <location>
        <begin position="32"/>
        <end position="519"/>
    </location>
</feature>
<dbReference type="PROSITE" id="PS50211">
    <property type="entry name" value="DENN"/>
    <property type="match status" value="1"/>
</dbReference>
<accession>A0AAW2Z2M7</accession>
<evidence type="ECO:0000259" key="2">
    <source>
        <dbReference type="PROSITE" id="PS50211"/>
    </source>
</evidence>
<dbReference type="AlphaFoldDB" id="A0AAW2Z2M7"/>
<sequence length="808" mass="93797">MSRELGMDLPHRNGAPMIDFVCIYGLSQEKQQNLFIHVDSYSTSGLEGDCLHRFPEDETTNALSPLLHYFAFPTTIKPVKKLSDEQNTSTAYHSFVMTDIAGTKYYGFCLSRWNRCNNAVKCYAPVSLVIVSHRCLHNSFLCFFSNILDQLSYNWKTIFDVSMCEEVYTLFNRKLDLVTKVHFSGSQKRTVFFTDYDELILQPVENGKHDPEIKSSFYPTCDVDFRILINYIQLPHLLYLIESLISERQIILYSTHAFRTTSILEAVIALLYPMTWAHVYITTLPPNLYHFLEAPVPYLVGTDTGHFVKTFLNKKFENDSDIVDLPVNCISLCIDDGSLHIVDSQLRLVPHTPPESLFPPFLSSKLRTRLEEVYSREADMELLEPTTLIDQTNISWGKRASIRLNTPGQQSNIDYYLVKYSIRRTFLSCFVKVLKLLRKHIHSGSDATKYTFDKDQYIHETCQLYEHCNNDTSQTIKFLSELTNSQSFHYLVQRTVQEASELKRFLLVTENKLLKLRNQITNSEVEIIKGWLYKRGQIRKSWKKRWFVLNETGQLNYYTNEQAINSKGVLDVHQSDTCNQKNQFLYHAYTLDKKNTNKINVSDFPTEFPFLLRVGTRVMYVCAETNQERCRWLTVLRAHLMDPQTRNKLVEFIESETVVPHLRRRRMASRIKIESGLIDIYQKKTFVIDNHTINSVDSSELFMQFLLQKSNSTINGNAIQKITTCKSTPGSPTTHASQTVSLYFKNHQKSLSGDLSVKDMKQANRKSKEGLYVIDDERDQETNLINRGDYQYEQHSLEAQMNKLMKLS</sequence>
<dbReference type="InterPro" id="IPR001194">
    <property type="entry name" value="cDENN_dom"/>
</dbReference>
<dbReference type="InterPro" id="IPR011993">
    <property type="entry name" value="PH-like_dom_sf"/>
</dbReference>
<comment type="caution">
    <text evidence="3">The sequence shown here is derived from an EMBL/GenBank/DDBJ whole genome shotgun (WGS) entry which is preliminary data.</text>
</comment>
<dbReference type="Pfam" id="PF00169">
    <property type="entry name" value="PH"/>
    <property type="match status" value="1"/>
</dbReference>
<gene>
    <name evidence="3" type="ORF">AKO1_011510</name>
</gene>
<evidence type="ECO:0000313" key="4">
    <source>
        <dbReference type="Proteomes" id="UP001431209"/>
    </source>
</evidence>
<evidence type="ECO:0000313" key="3">
    <source>
        <dbReference type="EMBL" id="KAL0483225.1"/>
    </source>
</evidence>
<name>A0AAW2Z2M7_9EUKA</name>
<dbReference type="Gene3D" id="3.40.50.11500">
    <property type="match status" value="1"/>
</dbReference>
<dbReference type="SMART" id="SM00233">
    <property type="entry name" value="PH"/>
    <property type="match status" value="1"/>
</dbReference>
<reference evidence="3 4" key="1">
    <citation type="submission" date="2024-03" db="EMBL/GenBank/DDBJ databases">
        <title>The Acrasis kona genome and developmental transcriptomes reveal deep origins of eukaryotic multicellular pathways.</title>
        <authorList>
            <person name="Sheikh S."/>
            <person name="Fu C.-J."/>
            <person name="Brown M.W."/>
            <person name="Baldauf S.L."/>
        </authorList>
    </citation>
    <scope>NUCLEOTIDE SEQUENCE [LARGE SCALE GENOMIC DNA]</scope>
    <source>
        <strain evidence="3 4">ATCC MYA-3509</strain>
    </source>
</reference>
<dbReference type="SUPFAM" id="SSF50729">
    <property type="entry name" value="PH domain-like"/>
    <property type="match status" value="1"/>
</dbReference>
<dbReference type="Proteomes" id="UP001431209">
    <property type="component" value="Unassembled WGS sequence"/>
</dbReference>
<dbReference type="InterPro" id="IPR051696">
    <property type="entry name" value="DENN_Domain_GEFs"/>
</dbReference>
<dbReference type="SMART" id="SM00800">
    <property type="entry name" value="uDENN"/>
    <property type="match status" value="1"/>
</dbReference>
<dbReference type="InterPro" id="IPR037516">
    <property type="entry name" value="Tripartite_DENN"/>
</dbReference>
<protein>
    <submittedName>
        <fullName evidence="3">Uncharacterized protein</fullName>
    </submittedName>
</protein>
<feature type="domain" description="PH" evidence="1">
    <location>
        <begin position="525"/>
        <end position="641"/>
    </location>
</feature>
<organism evidence="3 4">
    <name type="scientific">Acrasis kona</name>
    <dbReference type="NCBI Taxonomy" id="1008807"/>
    <lineage>
        <taxon>Eukaryota</taxon>
        <taxon>Discoba</taxon>
        <taxon>Heterolobosea</taxon>
        <taxon>Tetramitia</taxon>
        <taxon>Eutetramitia</taxon>
        <taxon>Acrasidae</taxon>
        <taxon>Acrasis</taxon>
    </lineage>
</organism>
<dbReference type="PANTHER" id="PTHR12296">
    <property type="entry name" value="DENN DOMAIN-CONTAINING PROTEIN 4"/>
    <property type="match status" value="1"/>
</dbReference>
<dbReference type="EMBL" id="JAOPGA020000946">
    <property type="protein sequence ID" value="KAL0483225.1"/>
    <property type="molecule type" value="Genomic_DNA"/>
</dbReference>
<dbReference type="PROSITE" id="PS50003">
    <property type="entry name" value="PH_DOMAIN"/>
    <property type="match status" value="1"/>
</dbReference>
<dbReference type="Gene3D" id="2.30.29.30">
    <property type="entry name" value="Pleckstrin-homology domain (PH domain)/Phosphotyrosine-binding domain (PTB)"/>
    <property type="match status" value="1"/>
</dbReference>
<dbReference type="Pfam" id="PF03456">
    <property type="entry name" value="uDENN"/>
    <property type="match status" value="1"/>
</dbReference>
<dbReference type="GO" id="GO:0031410">
    <property type="term" value="C:cytoplasmic vesicle"/>
    <property type="evidence" value="ECO:0007669"/>
    <property type="project" value="TreeGrafter"/>
</dbReference>